<dbReference type="InterPro" id="IPR053238">
    <property type="entry name" value="RING-H2_zinc_finger"/>
</dbReference>
<dbReference type="EMBL" id="JAVXUP010000349">
    <property type="protein sequence ID" value="KAK3030179.1"/>
    <property type="molecule type" value="Genomic_DNA"/>
</dbReference>
<evidence type="ECO:0000256" key="13">
    <source>
        <dbReference type="ARBA" id="ARBA00024209"/>
    </source>
</evidence>
<dbReference type="Proteomes" id="UP001188597">
    <property type="component" value="Unassembled WGS sequence"/>
</dbReference>
<evidence type="ECO:0000256" key="11">
    <source>
        <dbReference type="ARBA" id="ARBA00022989"/>
    </source>
</evidence>
<evidence type="ECO:0000256" key="15">
    <source>
        <dbReference type="SAM" id="MobiDB-lite"/>
    </source>
</evidence>
<evidence type="ECO:0000256" key="2">
    <source>
        <dbReference type="ARBA" id="ARBA00004167"/>
    </source>
</evidence>
<dbReference type="GO" id="GO:0061630">
    <property type="term" value="F:ubiquitin protein ligase activity"/>
    <property type="evidence" value="ECO:0007669"/>
    <property type="project" value="UniProtKB-EC"/>
</dbReference>
<keyword evidence="8 14" id="KW-0863">Zinc-finger</keyword>
<comment type="similarity">
    <text evidence="13">Belongs to the RING-type zinc finger family. ATL subfamily.</text>
</comment>
<keyword evidence="7" id="KW-0479">Metal-binding</keyword>
<dbReference type="GO" id="GO:0008270">
    <property type="term" value="F:zinc ion binding"/>
    <property type="evidence" value="ECO:0007669"/>
    <property type="project" value="UniProtKB-KW"/>
</dbReference>
<dbReference type="InterPro" id="IPR013083">
    <property type="entry name" value="Znf_RING/FYVE/PHD"/>
</dbReference>
<dbReference type="PANTHER" id="PTHR14155:SF263">
    <property type="entry name" value="E3 UBIQUITIN-PROTEIN LIGASE ATL6"/>
    <property type="match status" value="1"/>
</dbReference>
<keyword evidence="5" id="KW-0808">Transferase</keyword>
<feature type="region of interest" description="Disordered" evidence="15">
    <location>
        <begin position="247"/>
        <end position="285"/>
    </location>
</feature>
<evidence type="ECO:0000256" key="5">
    <source>
        <dbReference type="ARBA" id="ARBA00022679"/>
    </source>
</evidence>
<dbReference type="PROSITE" id="PS50089">
    <property type="entry name" value="ZF_RING_2"/>
    <property type="match status" value="1"/>
</dbReference>
<dbReference type="PANTHER" id="PTHR14155">
    <property type="entry name" value="RING FINGER DOMAIN-CONTAINING"/>
    <property type="match status" value="1"/>
</dbReference>
<feature type="domain" description="RING-type" evidence="17">
    <location>
        <begin position="160"/>
        <end position="202"/>
    </location>
</feature>
<keyword evidence="12 16" id="KW-0472">Membrane</keyword>
<dbReference type="GO" id="GO:0016020">
    <property type="term" value="C:membrane"/>
    <property type="evidence" value="ECO:0007669"/>
    <property type="project" value="UniProtKB-SubCell"/>
</dbReference>
<dbReference type="InterPro" id="IPR001841">
    <property type="entry name" value="Znf_RING"/>
</dbReference>
<keyword evidence="19" id="KW-1185">Reference proteome</keyword>
<evidence type="ECO:0000313" key="18">
    <source>
        <dbReference type="EMBL" id="KAK3030179.1"/>
    </source>
</evidence>
<evidence type="ECO:0000256" key="16">
    <source>
        <dbReference type="SAM" id="Phobius"/>
    </source>
</evidence>
<evidence type="ECO:0000256" key="7">
    <source>
        <dbReference type="ARBA" id="ARBA00022723"/>
    </source>
</evidence>
<name>A0AA89B5F7_9ASTE</name>
<comment type="caution">
    <text evidence="18">The sequence shown here is derived from an EMBL/GenBank/DDBJ whole genome shotgun (WGS) entry which is preliminary data.</text>
</comment>
<keyword evidence="11 16" id="KW-1133">Transmembrane helix</keyword>
<evidence type="ECO:0000313" key="19">
    <source>
        <dbReference type="Proteomes" id="UP001188597"/>
    </source>
</evidence>
<dbReference type="Gene3D" id="3.30.40.10">
    <property type="entry name" value="Zinc/RING finger domain, C3HC4 (zinc finger)"/>
    <property type="match status" value="1"/>
</dbReference>
<evidence type="ECO:0000259" key="17">
    <source>
        <dbReference type="PROSITE" id="PS50089"/>
    </source>
</evidence>
<evidence type="ECO:0000256" key="8">
    <source>
        <dbReference type="ARBA" id="ARBA00022771"/>
    </source>
</evidence>
<dbReference type="SUPFAM" id="SSF57850">
    <property type="entry name" value="RING/U-box"/>
    <property type="match status" value="1"/>
</dbReference>
<evidence type="ECO:0000256" key="12">
    <source>
        <dbReference type="ARBA" id="ARBA00023136"/>
    </source>
</evidence>
<evidence type="ECO:0000256" key="9">
    <source>
        <dbReference type="ARBA" id="ARBA00022786"/>
    </source>
</evidence>
<reference evidence="18" key="1">
    <citation type="submission" date="2022-12" db="EMBL/GenBank/DDBJ databases">
        <title>Draft genome assemblies for two species of Escallonia (Escalloniales).</title>
        <authorList>
            <person name="Chanderbali A."/>
            <person name="Dervinis C."/>
            <person name="Anghel I."/>
            <person name="Soltis D."/>
            <person name="Soltis P."/>
            <person name="Zapata F."/>
        </authorList>
    </citation>
    <scope>NUCLEOTIDE SEQUENCE</scope>
    <source>
        <strain evidence="18">UCBG64.0493</strain>
        <tissue evidence="18">Leaf</tissue>
    </source>
</reference>
<evidence type="ECO:0000256" key="6">
    <source>
        <dbReference type="ARBA" id="ARBA00022692"/>
    </source>
</evidence>
<keyword evidence="9" id="KW-0833">Ubl conjugation pathway</keyword>
<dbReference type="EC" id="2.3.2.27" evidence="4"/>
<comment type="subcellular location">
    <subcellularLocation>
        <location evidence="2">Membrane</location>
        <topology evidence="2">Single-pass membrane protein</topology>
    </subcellularLocation>
</comment>
<evidence type="ECO:0000256" key="3">
    <source>
        <dbReference type="ARBA" id="ARBA00004906"/>
    </source>
</evidence>
<protein>
    <recommendedName>
        <fullName evidence="4">RING-type E3 ubiquitin transferase</fullName>
        <ecNumber evidence="4">2.3.2.27</ecNumber>
    </recommendedName>
</protein>
<evidence type="ECO:0000256" key="14">
    <source>
        <dbReference type="PROSITE-ProRule" id="PRU00175"/>
    </source>
</evidence>
<accession>A0AA89B5F7</accession>
<dbReference type="Pfam" id="PF13639">
    <property type="entry name" value="zf-RING_2"/>
    <property type="match status" value="1"/>
</dbReference>
<keyword evidence="6 16" id="KW-0812">Transmembrane</keyword>
<comment type="catalytic activity">
    <reaction evidence="1">
        <text>S-ubiquitinyl-[E2 ubiquitin-conjugating enzyme]-L-cysteine + [acceptor protein]-L-lysine = [E2 ubiquitin-conjugating enzyme]-L-cysteine + N(6)-ubiquitinyl-[acceptor protein]-L-lysine.</text>
        <dbReference type="EC" id="2.3.2.27"/>
    </reaction>
</comment>
<organism evidence="18 19">
    <name type="scientific">Escallonia herrerae</name>
    <dbReference type="NCBI Taxonomy" id="1293975"/>
    <lineage>
        <taxon>Eukaryota</taxon>
        <taxon>Viridiplantae</taxon>
        <taxon>Streptophyta</taxon>
        <taxon>Embryophyta</taxon>
        <taxon>Tracheophyta</taxon>
        <taxon>Spermatophyta</taxon>
        <taxon>Magnoliopsida</taxon>
        <taxon>eudicotyledons</taxon>
        <taxon>Gunneridae</taxon>
        <taxon>Pentapetalae</taxon>
        <taxon>asterids</taxon>
        <taxon>campanulids</taxon>
        <taxon>Escalloniales</taxon>
        <taxon>Escalloniaceae</taxon>
        <taxon>Escallonia</taxon>
    </lineage>
</organism>
<dbReference type="AlphaFoldDB" id="A0AA89B5F7"/>
<evidence type="ECO:0000256" key="4">
    <source>
        <dbReference type="ARBA" id="ARBA00012483"/>
    </source>
</evidence>
<proteinExistence type="inferred from homology"/>
<comment type="pathway">
    <text evidence="3">Protein modification; protein ubiquitination.</text>
</comment>
<dbReference type="FunFam" id="3.30.40.10:FF:000187">
    <property type="entry name" value="E3 ubiquitin-protein ligase ATL6"/>
    <property type="match status" value="1"/>
</dbReference>
<sequence length="435" mass="48170">MFSFFEAAYKYDLKVLLVFLPHSLMNQSRFELGHGITRAILFTFLLLFPPHTTAQTETGTSPPPPPGYPYAPKIKVSPSTAIVLVSLITAFFVLGCLSIYARQCTDRFALSSIDDPGGGGGLLRRMATARGLDAEVIDTFPMFLYAEVKGLKIGKGALECAVCLNEFEEAEILRLLPTCSHVFHPDCIDAWLASNVTCPVCRSNLVPRPEDAHPDFIPCHDLGNGSDIHDSGQPSDDLVIDMDPPEVIDPTQTTNHNRPPRAGQSKGRITGKFPRSHSTGHSLVQPGEDCERFTLRLPEDVRSRLVNTSWSRSKSYVAFPGARSSRKGFRSISAGSNRGKNYGSYERFDQEEGSNLLRLNMPSFFSRVRSVRSFKMGVGDVMTASPKRKFGSVRFPSDRVIGETGEDDVGERSFDNSIMETQRALRVPFFIEYNA</sequence>
<evidence type="ECO:0000256" key="1">
    <source>
        <dbReference type="ARBA" id="ARBA00000900"/>
    </source>
</evidence>
<keyword evidence="10" id="KW-0862">Zinc</keyword>
<feature type="transmembrane region" description="Helical" evidence="16">
    <location>
        <begin position="81"/>
        <end position="101"/>
    </location>
</feature>
<gene>
    <name evidence="18" type="ORF">RJ639_039656</name>
</gene>
<dbReference type="SMART" id="SM00184">
    <property type="entry name" value="RING"/>
    <property type="match status" value="1"/>
</dbReference>
<dbReference type="CDD" id="cd16461">
    <property type="entry name" value="RING-H2_EL5-like"/>
    <property type="match status" value="1"/>
</dbReference>
<evidence type="ECO:0000256" key="10">
    <source>
        <dbReference type="ARBA" id="ARBA00022833"/>
    </source>
</evidence>